<protein>
    <submittedName>
        <fullName evidence="2">AlNc14C137G7118 protein</fullName>
    </submittedName>
</protein>
<feature type="compositionally biased region" description="Basic residues" evidence="1">
    <location>
        <begin position="132"/>
        <end position="144"/>
    </location>
</feature>
<proteinExistence type="predicted"/>
<reference evidence="2" key="2">
    <citation type="submission" date="2011-02" db="EMBL/GenBank/DDBJ databases">
        <authorList>
            <person name="MacLean D."/>
        </authorList>
    </citation>
    <scope>NUCLEOTIDE SEQUENCE</scope>
</reference>
<dbReference type="AlphaFoldDB" id="F0WKS8"/>
<accession>F0WKS8</accession>
<sequence length="160" mass="18139">MLSIFPGILAIVAFTIAFFGSERTWKWRRPLKDYEVSKLRTHSASIRTHFQTFLQNVWRTTCKFLSQSFSRDEFYGIGGQDMDICKVKSSASHVDAKTNVTYIHTVQSISRATAQDSIHDGLLRALTHHKASKSMKSTLSRKLKPSQLPSPRADTFMQAA</sequence>
<organism evidence="2">
    <name type="scientific">Albugo laibachii Nc14</name>
    <dbReference type="NCBI Taxonomy" id="890382"/>
    <lineage>
        <taxon>Eukaryota</taxon>
        <taxon>Sar</taxon>
        <taxon>Stramenopiles</taxon>
        <taxon>Oomycota</taxon>
        <taxon>Peronosporomycetes</taxon>
        <taxon>Albuginales</taxon>
        <taxon>Albuginaceae</taxon>
        <taxon>Albugo</taxon>
    </lineage>
</organism>
<evidence type="ECO:0000256" key="1">
    <source>
        <dbReference type="SAM" id="MobiDB-lite"/>
    </source>
</evidence>
<dbReference type="EMBL" id="FR824182">
    <property type="protein sequence ID" value="CCA21885.1"/>
    <property type="molecule type" value="Genomic_DNA"/>
</dbReference>
<gene>
    <name evidence="2" type="primary">AlNc14C137G7118</name>
    <name evidence="2" type="ORF">ALNC14_080280</name>
</gene>
<feature type="region of interest" description="Disordered" evidence="1">
    <location>
        <begin position="132"/>
        <end position="160"/>
    </location>
</feature>
<dbReference type="HOGENOM" id="CLU_1655387_0_0_1"/>
<evidence type="ECO:0000313" key="2">
    <source>
        <dbReference type="EMBL" id="CCA21885.1"/>
    </source>
</evidence>
<reference evidence="2" key="1">
    <citation type="journal article" date="2011" name="PLoS Biol.">
        <title>Gene gain and loss during evolution of obligate parasitism in the white rust pathogen of Arabidopsis thaliana.</title>
        <authorList>
            <person name="Kemen E."/>
            <person name="Gardiner A."/>
            <person name="Schultz-Larsen T."/>
            <person name="Kemen A.C."/>
            <person name="Balmuth A.L."/>
            <person name="Robert-Seilaniantz A."/>
            <person name="Bailey K."/>
            <person name="Holub E."/>
            <person name="Studholme D.J."/>
            <person name="Maclean D."/>
            <person name="Jones J.D."/>
        </authorList>
    </citation>
    <scope>NUCLEOTIDE SEQUENCE</scope>
</reference>
<name>F0WKS8_9STRA</name>